<name>A0A537K2J8_9BACT</name>
<organism evidence="2 3">
    <name type="scientific">Candidatus Segetimicrobium genomatis</name>
    <dbReference type="NCBI Taxonomy" id="2569760"/>
    <lineage>
        <taxon>Bacteria</taxon>
        <taxon>Bacillati</taxon>
        <taxon>Candidatus Sysuimicrobiota</taxon>
        <taxon>Candidatus Sysuimicrobiia</taxon>
        <taxon>Candidatus Sysuimicrobiales</taxon>
        <taxon>Candidatus Segetimicrobiaceae</taxon>
        <taxon>Candidatus Segetimicrobium</taxon>
    </lineage>
</organism>
<evidence type="ECO:0000313" key="3">
    <source>
        <dbReference type="Proteomes" id="UP000318509"/>
    </source>
</evidence>
<keyword evidence="2" id="KW-0808">Transferase</keyword>
<dbReference type="InterPro" id="IPR038740">
    <property type="entry name" value="BioF2-like_GNAT_dom"/>
</dbReference>
<dbReference type="AlphaFoldDB" id="A0A537K2J8"/>
<comment type="caution">
    <text evidence="2">The sequence shown here is derived from an EMBL/GenBank/DDBJ whole genome shotgun (WGS) entry which is preliminary data.</text>
</comment>
<dbReference type="EMBL" id="VBAK01000116">
    <property type="protein sequence ID" value="TMI89979.1"/>
    <property type="molecule type" value="Genomic_DNA"/>
</dbReference>
<feature type="domain" description="BioF2-like acetyltransferase" evidence="1">
    <location>
        <begin position="178"/>
        <end position="324"/>
    </location>
</feature>
<dbReference type="GO" id="GO:0016740">
    <property type="term" value="F:transferase activity"/>
    <property type="evidence" value="ECO:0007669"/>
    <property type="project" value="UniProtKB-KW"/>
</dbReference>
<evidence type="ECO:0000313" key="2">
    <source>
        <dbReference type="EMBL" id="TMI89979.1"/>
    </source>
</evidence>
<reference evidence="2 3" key="1">
    <citation type="journal article" date="2019" name="Nat. Microbiol.">
        <title>Mediterranean grassland soil C-N compound turnover is dependent on rainfall and depth, and is mediated by genomically divergent microorganisms.</title>
        <authorList>
            <person name="Diamond S."/>
            <person name="Andeer P.F."/>
            <person name="Li Z."/>
            <person name="Crits-Christoph A."/>
            <person name="Burstein D."/>
            <person name="Anantharaman K."/>
            <person name="Lane K.R."/>
            <person name="Thomas B.C."/>
            <person name="Pan C."/>
            <person name="Northen T.R."/>
            <person name="Banfield J.F."/>
        </authorList>
    </citation>
    <scope>NUCLEOTIDE SEQUENCE [LARGE SCALE GENOMIC DNA]</scope>
    <source>
        <strain evidence="2">NP_3</strain>
    </source>
</reference>
<gene>
    <name evidence="2" type="ORF">E6H00_08110</name>
</gene>
<dbReference type="Pfam" id="PF13480">
    <property type="entry name" value="Acetyltransf_6"/>
    <property type="match status" value="1"/>
</dbReference>
<dbReference type="Gene3D" id="3.40.630.30">
    <property type="match status" value="1"/>
</dbReference>
<dbReference type="SUPFAM" id="SSF55729">
    <property type="entry name" value="Acyl-CoA N-acyltransferases (Nat)"/>
    <property type="match status" value="1"/>
</dbReference>
<accession>A0A537K2J8</accession>
<proteinExistence type="predicted"/>
<evidence type="ECO:0000259" key="1">
    <source>
        <dbReference type="Pfam" id="PF13480"/>
    </source>
</evidence>
<sequence>MRVEPIESAERFHALRHEWNDLLEQSGADCLFLTWEWLHTWWTHLGSGLNLCLLAVRDGDGLTGMAPLAVSPWRAMRFRLFHSLEFLGSGSIGSDYLDIISRRGREQDVAEALADHLARRGTMLELAQVNGEASLAAEVAARLAGREWTGTAIRTDVCPFARLGGHSWDSYLATLGAEHRYNVRRRLRNLAGRFEVRFERAATDAERRAGLAEVVRLHRKRWEARGGRSTAFSTAAVLAFHEEASRLALERGWLRLFSLRLDGAPVSALYGFRYGRRFYFYQSGFEPEYGRHSVGLVTMALAIKSAIEEGAEEYDFLHGDEPYKFLWTRDARELRRLELYAPSLRGRLSRGAVEADRAARKLARRMLPQVVVQALVRGR</sequence>
<dbReference type="Proteomes" id="UP000318509">
    <property type="component" value="Unassembled WGS sequence"/>
</dbReference>
<protein>
    <submittedName>
        <fullName evidence="2">GNAT family N-acetyltransferase</fullName>
    </submittedName>
</protein>
<dbReference type="InterPro" id="IPR016181">
    <property type="entry name" value="Acyl_CoA_acyltransferase"/>
</dbReference>